<dbReference type="GO" id="GO:0005886">
    <property type="term" value="C:plasma membrane"/>
    <property type="evidence" value="ECO:0007669"/>
    <property type="project" value="TreeGrafter"/>
</dbReference>
<dbReference type="PANTHER" id="PTHR43272:SF83">
    <property type="entry name" value="ACYL-COA SYNTHETASE LONG-CHAIN, ISOFORM J"/>
    <property type="match status" value="1"/>
</dbReference>
<gene>
    <name evidence="8" type="ORF">FA15DRAFT_648221</name>
</gene>
<evidence type="ECO:0000313" key="8">
    <source>
        <dbReference type="EMBL" id="TFK19544.1"/>
    </source>
</evidence>
<name>A0A5C3KHP9_COPMA</name>
<organism evidence="8 9">
    <name type="scientific">Coprinopsis marcescibilis</name>
    <name type="common">Agaric fungus</name>
    <name type="synonym">Psathyrella marcescibilis</name>
    <dbReference type="NCBI Taxonomy" id="230819"/>
    <lineage>
        <taxon>Eukaryota</taxon>
        <taxon>Fungi</taxon>
        <taxon>Dikarya</taxon>
        <taxon>Basidiomycota</taxon>
        <taxon>Agaricomycotina</taxon>
        <taxon>Agaricomycetes</taxon>
        <taxon>Agaricomycetidae</taxon>
        <taxon>Agaricales</taxon>
        <taxon>Agaricineae</taxon>
        <taxon>Psathyrellaceae</taxon>
        <taxon>Coprinopsis</taxon>
    </lineage>
</organism>
<dbReference type="EMBL" id="ML210335">
    <property type="protein sequence ID" value="TFK19544.1"/>
    <property type="molecule type" value="Genomic_DNA"/>
</dbReference>
<dbReference type="GO" id="GO:0035336">
    <property type="term" value="P:long-chain fatty-acyl-CoA metabolic process"/>
    <property type="evidence" value="ECO:0007669"/>
    <property type="project" value="TreeGrafter"/>
</dbReference>
<dbReference type="InterPro" id="IPR042099">
    <property type="entry name" value="ANL_N_sf"/>
</dbReference>
<keyword evidence="2 8" id="KW-0436">Ligase</keyword>
<sequence>MPKITTMKPGHFGEGSFEFAKPAAPGEGGVRRSSLSKDGLVERPADGVDTVYDIICYAARTHGSKNCLGWRDVVNTIEEEKEVTKLVDGKEVVEKKTWKFFELSDYKYHTFIEVKEIVSEVARGLVHLGVTDKDVFNVYAQTSANWQLMSHACGSISTTIATAYDTLGEEGLTHSLNEPECVGLFTNAQLLPTLLRVLAKTPTVKYIVFDGQPTESLINNLKGVRESLEVYSLDDLRKLGREKPVDILESRRPKPETVACIMYTSGSTGNPKGVVVTQSNLVAAVGAIKALVGHHLSPDDSFLAYLPLAHILEYIVELAMLFVGMPSGYGSVKTLTDASVRNCKGDILAFRPSIMIGVPAVWETIRKGILAKVHAGGAIKKAVFNGAVAAKRRNLPVLAALADSVVLSGVRAATGGRLRLALSGGAAISRETQEFLTTALVIVVQGYGMTETCGVAAILPPELMRYDSVGLPAPSIEIKLLDVADAGYFSTNEPPQGEIVLRGNSITKGYYKRPDLNEDPNVFKDGWLRTGDIGQWNPDGTLSIIDRLKNLVKLSGGEVQSTPSYPITVGGSPRLWDFTGYGFRRGLP</sequence>
<dbReference type="AlphaFoldDB" id="A0A5C3KHP9"/>
<keyword evidence="3" id="KW-0547">Nucleotide-binding</keyword>
<dbReference type="InterPro" id="IPR000873">
    <property type="entry name" value="AMP-dep_synth/lig_dom"/>
</dbReference>
<dbReference type="OrthoDB" id="1700726at2759"/>
<feature type="region of interest" description="Disordered" evidence="6">
    <location>
        <begin position="1"/>
        <end position="35"/>
    </location>
</feature>
<evidence type="ECO:0000313" key="9">
    <source>
        <dbReference type="Proteomes" id="UP000307440"/>
    </source>
</evidence>
<feature type="domain" description="AMP-dependent synthetase/ligase" evidence="7">
    <location>
        <begin position="104"/>
        <end position="511"/>
    </location>
</feature>
<dbReference type="GO" id="GO:0005524">
    <property type="term" value="F:ATP binding"/>
    <property type="evidence" value="ECO:0007669"/>
    <property type="project" value="UniProtKB-KW"/>
</dbReference>
<dbReference type="GO" id="GO:0005783">
    <property type="term" value="C:endoplasmic reticulum"/>
    <property type="evidence" value="ECO:0007669"/>
    <property type="project" value="TreeGrafter"/>
</dbReference>
<protein>
    <submittedName>
        <fullName evidence="8">Long-chain-fatty-acid-CoA-ligase</fullName>
    </submittedName>
</protein>
<dbReference type="PANTHER" id="PTHR43272">
    <property type="entry name" value="LONG-CHAIN-FATTY-ACID--COA LIGASE"/>
    <property type="match status" value="1"/>
</dbReference>
<evidence type="ECO:0000256" key="3">
    <source>
        <dbReference type="ARBA" id="ARBA00022741"/>
    </source>
</evidence>
<evidence type="ECO:0000256" key="6">
    <source>
        <dbReference type="SAM" id="MobiDB-lite"/>
    </source>
</evidence>
<evidence type="ECO:0000256" key="5">
    <source>
        <dbReference type="ARBA" id="ARBA00036813"/>
    </source>
</evidence>
<accession>A0A5C3KHP9</accession>
<keyword evidence="4" id="KW-0067">ATP-binding</keyword>
<dbReference type="PROSITE" id="PS00455">
    <property type="entry name" value="AMP_BINDING"/>
    <property type="match status" value="1"/>
</dbReference>
<dbReference type="InterPro" id="IPR020845">
    <property type="entry name" value="AMP-binding_CS"/>
</dbReference>
<dbReference type="GO" id="GO:0005811">
    <property type="term" value="C:lipid droplet"/>
    <property type="evidence" value="ECO:0007669"/>
    <property type="project" value="TreeGrafter"/>
</dbReference>
<comment type="catalytic activity">
    <reaction evidence="5">
        <text>a long-chain fatty acid + ATP + CoA = a long-chain fatty acyl-CoA + AMP + diphosphate</text>
        <dbReference type="Rhea" id="RHEA:15421"/>
        <dbReference type="ChEBI" id="CHEBI:30616"/>
        <dbReference type="ChEBI" id="CHEBI:33019"/>
        <dbReference type="ChEBI" id="CHEBI:57287"/>
        <dbReference type="ChEBI" id="CHEBI:57560"/>
        <dbReference type="ChEBI" id="CHEBI:83139"/>
        <dbReference type="ChEBI" id="CHEBI:456215"/>
        <dbReference type="EC" id="6.2.1.3"/>
    </reaction>
</comment>
<evidence type="ECO:0000256" key="2">
    <source>
        <dbReference type="ARBA" id="ARBA00022598"/>
    </source>
</evidence>
<reference evidence="8 9" key="1">
    <citation type="journal article" date="2019" name="Nat. Ecol. Evol.">
        <title>Megaphylogeny resolves global patterns of mushroom evolution.</title>
        <authorList>
            <person name="Varga T."/>
            <person name="Krizsan K."/>
            <person name="Foldi C."/>
            <person name="Dima B."/>
            <person name="Sanchez-Garcia M."/>
            <person name="Sanchez-Ramirez S."/>
            <person name="Szollosi G.J."/>
            <person name="Szarkandi J.G."/>
            <person name="Papp V."/>
            <person name="Albert L."/>
            <person name="Andreopoulos W."/>
            <person name="Angelini C."/>
            <person name="Antonin V."/>
            <person name="Barry K.W."/>
            <person name="Bougher N.L."/>
            <person name="Buchanan P."/>
            <person name="Buyck B."/>
            <person name="Bense V."/>
            <person name="Catcheside P."/>
            <person name="Chovatia M."/>
            <person name="Cooper J."/>
            <person name="Damon W."/>
            <person name="Desjardin D."/>
            <person name="Finy P."/>
            <person name="Geml J."/>
            <person name="Haridas S."/>
            <person name="Hughes K."/>
            <person name="Justo A."/>
            <person name="Karasinski D."/>
            <person name="Kautmanova I."/>
            <person name="Kiss B."/>
            <person name="Kocsube S."/>
            <person name="Kotiranta H."/>
            <person name="LaButti K.M."/>
            <person name="Lechner B.E."/>
            <person name="Liimatainen K."/>
            <person name="Lipzen A."/>
            <person name="Lukacs Z."/>
            <person name="Mihaltcheva S."/>
            <person name="Morgado L.N."/>
            <person name="Niskanen T."/>
            <person name="Noordeloos M.E."/>
            <person name="Ohm R.A."/>
            <person name="Ortiz-Santana B."/>
            <person name="Ovrebo C."/>
            <person name="Racz N."/>
            <person name="Riley R."/>
            <person name="Savchenko A."/>
            <person name="Shiryaev A."/>
            <person name="Soop K."/>
            <person name="Spirin V."/>
            <person name="Szebenyi C."/>
            <person name="Tomsovsky M."/>
            <person name="Tulloss R.E."/>
            <person name="Uehling J."/>
            <person name="Grigoriev I.V."/>
            <person name="Vagvolgyi C."/>
            <person name="Papp T."/>
            <person name="Martin F.M."/>
            <person name="Miettinen O."/>
            <person name="Hibbett D.S."/>
            <person name="Nagy L.G."/>
        </authorList>
    </citation>
    <scope>NUCLEOTIDE SEQUENCE [LARGE SCALE GENOMIC DNA]</scope>
    <source>
        <strain evidence="8 9">CBS 121175</strain>
    </source>
</reference>
<evidence type="ECO:0000256" key="4">
    <source>
        <dbReference type="ARBA" id="ARBA00022840"/>
    </source>
</evidence>
<dbReference type="STRING" id="230819.A0A5C3KHP9"/>
<evidence type="ECO:0000256" key="1">
    <source>
        <dbReference type="ARBA" id="ARBA00006432"/>
    </source>
</evidence>
<dbReference type="Pfam" id="PF00501">
    <property type="entry name" value="AMP-binding"/>
    <property type="match status" value="1"/>
</dbReference>
<dbReference type="Gene3D" id="3.40.50.12780">
    <property type="entry name" value="N-terminal domain of ligase-like"/>
    <property type="match status" value="1"/>
</dbReference>
<keyword evidence="9" id="KW-1185">Reference proteome</keyword>
<evidence type="ECO:0000259" key="7">
    <source>
        <dbReference type="Pfam" id="PF00501"/>
    </source>
</evidence>
<proteinExistence type="inferred from homology"/>
<dbReference type="GO" id="GO:0004467">
    <property type="term" value="F:long-chain fatty acid-CoA ligase activity"/>
    <property type="evidence" value="ECO:0007669"/>
    <property type="project" value="UniProtKB-EC"/>
</dbReference>
<dbReference type="SUPFAM" id="SSF56801">
    <property type="entry name" value="Acetyl-CoA synthetase-like"/>
    <property type="match status" value="1"/>
</dbReference>
<comment type="similarity">
    <text evidence="1">Belongs to the ATP-dependent AMP-binding enzyme family.</text>
</comment>
<dbReference type="Proteomes" id="UP000307440">
    <property type="component" value="Unassembled WGS sequence"/>
</dbReference>